<reference evidence="3 4" key="1">
    <citation type="submission" date="2018-08" db="EMBL/GenBank/DDBJ databases">
        <title>Bacillus jemisoniae sp. nov., Bacillus chryseoplanitiae sp. nov., Bacillus resnikiae sp. nov., and Bacillus frankliniae sp. nov., isolated from Viking spacecraft and associated surfaces.</title>
        <authorList>
            <person name="Seuylemezian A."/>
            <person name="Vaishampayan P."/>
        </authorList>
    </citation>
    <scope>NUCLEOTIDE SEQUENCE [LARGE SCALE GENOMIC DNA]</scope>
    <source>
        <strain evidence="3 4">JJ-247</strain>
    </source>
</reference>
<comment type="caution">
    <text evidence="3">The sequence shown here is derived from an EMBL/GenBank/DDBJ whole genome shotgun (WGS) entry which is preliminary data.</text>
</comment>
<name>A0A398B369_9BACI</name>
<dbReference type="InterPro" id="IPR005182">
    <property type="entry name" value="YdbS-like_PH"/>
</dbReference>
<sequence length="489" mass="54788">MSEPKRMHPIAAVVNTARQIKEMIVPFVAFFVFGSKGTDWDLYYWFGSIGILILFLLSGIVSWYRFNYRIQENELRIEYGLFVKRKRYIPFERIQSIDYSEGILQRLFGLVKVKVETAGSAGTGDSEAVLTAISKEEAANIQNMLLAAKKGGEKDGQEKRECDEKDIFYKMSGAELVLLASTSGGPGVIISGVLAFVFQFEEFIPYERVFKGFSDFAENGIVFIATAIFAVFVLAWAAAVAGTFLKYAGFTVRKEGKDLVITRGMLEKRQFTIPLHRIQAVRISENLIRQPFGLASAYVESAGGSVRNEGSSKVLILPVVKKHRIPDLLTPYLEGYEFDPAITGVPKRAFARFILKGWMFIAPLAVLAIVFFMPWGFLSILLFPVSAFWSWLVYRDTGWSLDGGVLTLRYRGISRNTVFMDKRKVQSLNRKESPFQKKRRLSTIGAIVKSGEAGSGGKVTNLEKTDADKIYSWFSREALEQQGAGNTEA</sequence>
<dbReference type="EMBL" id="QWVT01000022">
    <property type="protein sequence ID" value="RID84242.1"/>
    <property type="molecule type" value="Genomic_DNA"/>
</dbReference>
<feature type="domain" description="YdbS-like PH" evidence="2">
    <location>
        <begin position="247"/>
        <end position="312"/>
    </location>
</feature>
<keyword evidence="1" id="KW-1133">Transmembrane helix</keyword>
<protein>
    <recommendedName>
        <fullName evidence="2">YdbS-like PH domain-containing protein</fullName>
    </recommendedName>
</protein>
<evidence type="ECO:0000259" key="2">
    <source>
        <dbReference type="Pfam" id="PF03703"/>
    </source>
</evidence>
<dbReference type="Proteomes" id="UP000265816">
    <property type="component" value="Unassembled WGS sequence"/>
</dbReference>
<feature type="transmembrane region" description="Helical" evidence="1">
    <location>
        <begin position="220"/>
        <end position="245"/>
    </location>
</feature>
<dbReference type="OrthoDB" id="2195155at2"/>
<dbReference type="PIRSF" id="PIRSF026631">
    <property type="entry name" value="UCP026631"/>
    <property type="match status" value="1"/>
</dbReference>
<dbReference type="PANTHER" id="PTHR34473">
    <property type="entry name" value="UPF0699 TRANSMEMBRANE PROTEIN YDBS"/>
    <property type="match status" value="1"/>
</dbReference>
<keyword evidence="1" id="KW-0472">Membrane</keyword>
<keyword evidence="1" id="KW-0812">Transmembrane</keyword>
<feature type="transmembrane region" description="Helical" evidence="1">
    <location>
        <begin position="353"/>
        <end position="371"/>
    </location>
</feature>
<gene>
    <name evidence="3" type="ORF">D1970_13170</name>
</gene>
<feature type="transmembrane region" description="Helical" evidence="1">
    <location>
        <begin position="176"/>
        <end position="200"/>
    </location>
</feature>
<keyword evidence="4" id="KW-1185">Reference proteome</keyword>
<dbReference type="Pfam" id="PF03703">
    <property type="entry name" value="bPH_2"/>
    <property type="match status" value="3"/>
</dbReference>
<dbReference type="RefSeq" id="WP_119113336.1">
    <property type="nucleotide sequence ID" value="NZ_CBCSEO010000017.1"/>
</dbReference>
<feature type="transmembrane region" description="Helical" evidence="1">
    <location>
        <begin position="43"/>
        <end position="66"/>
    </location>
</feature>
<dbReference type="PANTHER" id="PTHR34473:SF2">
    <property type="entry name" value="UPF0699 TRANSMEMBRANE PROTEIN YDBT"/>
    <property type="match status" value="1"/>
</dbReference>
<dbReference type="InterPro" id="IPR014529">
    <property type="entry name" value="UCP026631"/>
</dbReference>
<feature type="domain" description="YdbS-like PH" evidence="2">
    <location>
        <begin position="394"/>
        <end position="473"/>
    </location>
</feature>
<dbReference type="AlphaFoldDB" id="A0A398B369"/>
<evidence type="ECO:0000256" key="1">
    <source>
        <dbReference type="SAM" id="Phobius"/>
    </source>
</evidence>
<organism evidence="3 4">
    <name type="scientific">Mesobacillus zeae</name>
    <dbReference type="NCBI Taxonomy" id="1917180"/>
    <lineage>
        <taxon>Bacteria</taxon>
        <taxon>Bacillati</taxon>
        <taxon>Bacillota</taxon>
        <taxon>Bacilli</taxon>
        <taxon>Bacillales</taxon>
        <taxon>Bacillaceae</taxon>
        <taxon>Mesobacillus</taxon>
    </lineage>
</organism>
<feature type="domain" description="YdbS-like PH" evidence="2">
    <location>
        <begin position="63"/>
        <end position="143"/>
    </location>
</feature>
<evidence type="ECO:0000313" key="3">
    <source>
        <dbReference type="EMBL" id="RID84242.1"/>
    </source>
</evidence>
<evidence type="ECO:0000313" key="4">
    <source>
        <dbReference type="Proteomes" id="UP000265816"/>
    </source>
</evidence>
<proteinExistence type="predicted"/>
<accession>A0A398B369</accession>